<feature type="compositionally biased region" description="Basic residues" evidence="1">
    <location>
        <begin position="37"/>
        <end position="48"/>
    </location>
</feature>
<dbReference type="AlphaFoldDB" id="X0Z3K1"/>
<gene>
    <name evidence="2" type="ORF">S01H1_77864</name>
</gene>
<proteinExistence type="predicted"/>
<comment type="caution">
    <text evidence="2">The sequence shown here is derived from an EMBL/GenBank/DDBJ whole genome shotgun (WGS) entry which is preliminary data.</text>
</comment>
<accession>X0Z3K1</accession>
<organism evidence="2">
    <name type="scientific">marine sediment metagenome</name>
    <dbReference type="NCBI Taxonomy" id="412755"/>
    <lineage>
        <taxon>unclassified sequences</taxon>
        <taxon>metagenomes</taxon>
        <taxon>ecological metagenomes</taxon>
    </lineage>
</organism>
<evidence type="ECO:0000256" key="1">
    <source>
        <dbReference type="SAM" id="MobiDB-lite"/>
    </source>
</evidence>
<evidence type="ECO:0000313" key="2">
    <source>
        <dbReference type="EMBL" id="GAG53027.1"/>
    </source>
</evidence>
<name>X0Z3K1_9ZZZZ</name>
<sequence length="48" mass="5763">MPTKWQHAYRKVKGKRGKKPVLVRKNKGKEVPTKEYIRKHHPRGPWDS</sequence>
<reference evidence="2" key="1">
    <citation type="journal article" date="2014" name="Front. Microbiol.">
        <title>High frequency of phylogenetically diverse reductive dehalogenase-homologous genes in deep subseafloor sedimentary metagenomes.</title>
        <authorList>
            <person name="Kawai M."/>
            <person name="Futagami T."/>
            <person name="Toyoda A."/>
            <person name="Takaki Y."/>
            <person name="Nishi S."/>
            <person name="Hori S."/>
            <person name="Arai W."/>
            <person name="Tsubouchi T."/>
            <person name="Morono Y."/>
            <person name="Uchiyama I."/>
            <person name="Ito T."/>
            <person name="Fujiyama A."/>
            <person name="Inagaki F."/>
            <person name="Takami H."/>
        </authorList>
    </citation>
    <scope>NUCLEOTIDE SEQUENCE</scope>
    <source>
        <strain evidence="2">Expedition CK06-06</strain>
    </source>
</reference>
<dbReference type="EMBL" id="BARS01052367">
    <property type="protein sequence ID" value="GAG53027.1"/>
    <property type="molecule type" value="Genomic_DNA"/>
</dbReference>
<feature type="region of interest" description="Disordered" evidence="1">
    <location>
        <begin position="27"/>
        <end position="48"/>
    </location>
</feature>
<protein>
    <submittedName>
        <fullName evidence="2">Uncharacterized protein</fullName>
    </submittedName>
</protein>